<evidence type="ECO:0000313" key="2">
    <source>
        <dbReference type="Proteomes" id="UP000178432"/>
    </source>
</evidence>
<dbReference type="EMBL" id="MHIF01000022">
    <property type="protein sequence ID" value="OGY48007.1"/>
    <property type="molecule type" value="Genomic_DNA"/>
</dbReference>
<sequence>MENQETTAAPSALETAINGQCPMCGQTRIRKQVPFLRIGFQPSTTKTFIICGNQACSNYGKS</sequence>
<dbReference type="AlphaFoldDB" id="A0A1G1Y8Y5"/>
<protein>
    <submittedName>
        <fullName evidence="1">Uncharacterized protein</fullName>
    </submittedName>
</protein>
<evidence type="ECO:0000313" key="1">
    <source>
        <dbReference type="EMBL" id="OGY48007.1"/>
    </source>
</evidence>
<accession>A0A1G1Y8Y5</accession>
<comment type="caution">
    <text evidence="1">The sequence shown here is derived from an EMBL/GenBank/DDBJ whole genome shotgun (WGS) entry which is preliminary data.</text>
</comment>
<gene>
    <name evidence="1" type="ORF">A2663_00660</name>
</gene>
<dbReference type="Proteomes" id="UP000178432">
    <property type="component" value="Unassembled WGS sequence"/>
</dbReference>
<proteinExistence type="predicted"/>
<name>A0A1G1Y8Y5_9BACT</name>
<reference evidence="1 2" key="1">
    <citation type="journal article" date="2016" name="Nat. Commun.">
        <title>Thousands of microbial genomes shed light on interconnected biogeochemical processes in an aquifer system.</title>
        <authorList>
            <person name="Anantharaman K."/>
            <person name="Brown C.T."/>
            <person name="Hug L.A."/>
            <person name="Sharon I."/>
            <person name="Castelle C.J."/>
            <person name="Probst A.J."/>
            <person name="Thomas B.C."/>
            <person name="Singh A."/>
            <person name="Wilkins M.J."/>
            <person name="Karaoz U."/>
            <person name="Brodie E.L."/>
            <person name="Williams K.H."/>
            <person name="Hubbard S.S."/>
            <person name="Banfield J.F."/>
        </authorList>
    </citation>
    <scope>NUCLEOTIDE SEQUENCE [LARGE SCALE GENOMIC DNA]</scope>
</reference>
<organism evidence="1 2">
    <name type="scientific">Candidatus Buchananbacteria bacterium RIFCSPHIGHO2_01_FULL_46_12</name>
    <dbReference type="NCBI Taxonomy" id="1797536"/>
    <lineage>
        <taxon>Bacteria</taxon>
        <taxon>Candidatus Buchananiibacteriota</taxon>
    </lineage>
</organism>